<proteinExistence type="predicted"/>
<protein>
    <submittedName>
        <fullName evidence="1">Uncharacterized protein</fullName>
    </submittedName>
</protein>
<dbReference type="AlphaFoldDB" id="A0A445M0A8"/>
<keyword evidence="2" id="KW-1185">Reference proteome</keyword>
<gene>
    <name evidence="1" type="ORF">D0Y65_000837</name>
</gene>
<comment type="caution">
    <text evidence="1">The sequence shown here is derived from an EMBL/GenBank/DDBJ whole genome shotgun (WGS) entry which is preliminary data.</text>
</comment>
<organism evidence="1 2">
    <name type="scientific">Glycine soja</name>
    <name type="common">Wild soybean</name>
    <dbReference type="NCBI Taxonomy" id="3848"/>
    <lineage>
        <taxon>Eukaryota</taxon>
        <taxon>Viridiplantae</taxon>
        <taxon>Streptophyta</taxon>
        <taxon>Embryophyta</taxon>
        <taxon>Tracheophyta</taxon>
        <taxon>Spermatophyta</taxon>
        <taxon>Magnoliopsida</taxon>
        <taxon>eudicotyledons</taxon>
        <taxon>Gunneridae</taxon>
        <taxon>Pentapetalae</taxon>
        <taxon>rosids</taxon>
        <taxon>fabids</taxon>
        <taxon>Fabales</taxon>
        <taxon>Fabaceae</taxon>
        <taxon>Papilionoideae</taxon>
        <taxon>50 kb inversion clade</taxon>
        <taxon>NPAAA clade</taxon>
        <taxon>indigoferoid/millettioid clade</taxon>
        <taxon>Phaseoleae</taxon>
        <taxon>Glycine</taxon>
        <taxon>Glycine subgen. Soja</taxon>
    </lineage>
</organism>
<evidence type="ECO:0000313" key="2">
    <source>
        <dbReference type="Proteomes" id="UP000289340"/>
    </source>
</evidence>
<dbReference type="EMBL" id="QZWG01000001">
    <property type="protein sequence ID" value="RZC29017.1"/>
    <property type="molecule type" value="Genomic_DNA"/>
</dbReference>
<dbReference type="Proteomes" id="UP000289340">
    <property type="component" value="Chromosome 1"/>
</dbReference>
<name>A0A445M0A8_GLYSO</name>
<reference evidence="1 2" key="1">
    <citation type="submission" date="2018-09" db="EMBL/GenBank/DDBJ databases">
        <title>A high-quality reference genome of wild soybean provides a powerful tool to mine soybean genomes.</title>
        <authorList>
            <person name="Xie M."/>
            <person name="Chung C.Y.L."/>
            <person name="Li M.-W."/>
            <person name="Wong F.-L."/>
            <person name="Chan T.-F."/>
            <person name="Lam H.-M."/>
        </authorList>
    </citation>
    <scope>NUCLEOTIDE SEQUENCE [LARGE SCALE GENOMIC DNA]</scope>
    <source>
        <strain evidence="2">cv. W05</strain>
        <tissue evidence="1">Hypocotyl of etiolated seedlings</tissue>
    </source>
</reference>
<accession>A0A445M0A8</accession>
<sequence length="109" mass="12043">MTKNEMKTIGVAIMIMLGFSQANYNSPLVKIGPNRVYDKLSCRIRCELACAPLIPGGIAYIICLYVCASKCHEQSNDVDNYIIGHGSTNSINVNIDSRDVAVGWWTPIY</sequence>
<evidence type="ECO:0000313" key="1">
    <source>
        <dbReference type="EMBL" id="RZC29017.1"/>
    </source>
</evidence>